<protein>
    <recommendedName>
        <fullName evidence="3">Prolyl 4-hydroxylase alpha subunit Fe(2+) 2OG dioxygenase domain-containing protein</fullName>
    </recommendedName>
</protein>
<dbReference type="Gene3D" id="2.60.120.620">
    <property type="entry name" value="q2cbj1_9rhob like domain"/>
    <property type="match status" value="1"/>
</dbReference>
<gene>
    <name evidence="1" type="ORF">LTR16_001676</name>
</gene>
<dbReference type="PANTHER" id="PTHR33099:SF7">
    <property type="entry name" value="MYND-TYPE DOMAIN-CONTAINING PROTEIN"/>
    <property type="match status" value="1"/>
</dbReference>
<reference evidence="1 2" key="1">
    <citation type="submission" date="2023-08" db="EMBL/GenBank/DDBJ databases">
        <title>Black Yeasts Isolated from many extreme environments.</title>
        <authorList>
            <person name="Coleine C."/>
            <person name="Stajich J.E."/>
            <person name="Selbmann L."/>
        </authorList>
    </citation>
    <scope>NUCLEOTIDE SEQUENCE [LARGE SCALE GENOMIC DNA]</scope>
    <source>
        <strain evidence="1 2">CCFEE 536</strain>
    </source>
</reference>
<keyword evidence="2" id="KW-1185">Reference proteome</keyword>
<sequence>MFATLVICLPSWHEGGDVEVTHAGEKMLLQSSPHSQFGMTYMAWFADVMHQVKPVTAGYRFVLTYNLVRTGPGVGYSLAALDDPSLKLKDVLRSWHQSAVHTDHAPRKLVYILEHKYSDASLGYDQLKGKDQLRARTLKNVGAEMGFDVFLASLEREVIGGAEEDSPYGGYGDFHKIVEEAEEMLKLDCVVSFDGSEIQRNVDIDESDIVQVNPFDRDPDEEDYEG</sequence>
<evidence type="ECO:0008006" key="3">
    <source>
        <dbReference type="Google" id="ProtNLM"/>
    </source>
</evidence>
<evidence type="ECO:0000313" key="1">
    <source>
        <dbReference type="EMBL" id="KAK5257072.1"/>
    </source>
</evidence>
<proteinExistence type="predicted"/>
<name>A0ABR0LZ45_9PEZI</name>
<organism evidence="1 2">
    <name type="scientific">Cryomyces antarcticus</name>
    <dbReference type="NCBI Taxonomy" id="329879"/>
    <lineage>
        <taxon>Eukaryota</taxon>
        <taxon>Fungi</taxon>
        <taxon>Dikarya</taxon>
        <taxon>Ascomycota</taxon>
        <taxon>Pezizomycotina</taxon>
        <taxon>Dothideomycetes</taxon>
        <taxon>Dothideomycetes incertae sedis</taxon>
        <taxon>Cryomyces</taxon>
    </lineage>
</organism>
<evidence type="ECO:0000313" key="2">
    <source>
        <dbReference type="Proteomes" id="UP001357485"/>
    </source>
</evidence>
<accession>A0ABR0LZ45</accession>
<comment type="caution">
    <text evidence="1">The sequence shown here is derived from an EMBL/GenBank/DDBJ whole genome shotgun (WGS) entry which is preliminary data.</text>
</comment>
<dbReference type="PANTHER" id="PTHR33099">
    <property type="entry name" value="FE2OG DIOXYGENASE DOMAIN-CONTAINING PROTEIN"/>
    <property type="match status" value="1"/>
</dbReference>
<dbReference type="EMBL" id="JAVRRA010008307">
    <property type="protein sequence ID" value="KAK5257072.1"/>
    <property type="molecule type" value="Genomic_DNA"/>
</dbReference>
<dbReference type="Proteomes" id="UP001357485">
    <property type="component" value="Unassembled WGS sequence"/>
</dbReference>